<dbReference type="Proteomes" id="UP001154282">
    <property type="component" value="Unassembled WGS sequence"/>
</dbReference>
<sequence>MQSATFSFHLLLLTPLSCSFWKHRKDSKKESTVLESTFPGGDGGGAKQSREGRRIRALAMSPALAP</sequence>
<proteinExistence type="predicted"/>
<feature type="region of interest" description="Disordered" evidence="1">
    <location>
        <begin position="30"/>
        <end position="66"/>
    </location>
</feature>
<organism evidence="3 4">
    <name type="scientific">Linum tenue</name>
    <dbReference type="NCBI Taxonomy" id="586396"/>
    <lineage>
        <taxon>Eukaryota</taxon>
        <taxon>Viridiplantae</taxon>
        <taxon>Streptophyta</taxon>
        <taxon>Embryophyta</taxon>
        <taxon>Tracheophyta</taxon>
        <taxon>Spermatophyta</taxon>
        <taxon>Magnoliopsida</taxon>
        <taxon>eudicotyledons</taxon>
        <taxon>Gunneridae</taxon>
        <taxon>Pentapetalae</taxon>
        <taxon>rosids</taxon>
        <taxon>fabids</taxon>
        <taxon>Malpighiales</taxon>
        <taxon>Linaceae</taxon>
        <taxon>Linum</taxon>
    </lineage>
</organism>
<evidence type="ECO:0000256" key="2">
    <source>
        <dbReference type="SAM" id="SignalP"/>
    </source>
</evidence>
<name>A0AAV0S199_9ROSI</name>
<dbReference type="EMBL" id="CAMGYJ010000011">
    <property type="protein sequence ID" value="CAI0625522.1"/>
    <property type="molecule type" value="Genomic_DNA"/>
</dbReference>
<evidence type="ECO:0000313" key="4">
    <source>
        <dbReference type="Proteomes" id="UP001154282"/>
    </source>
</evidence>
<evidence type="ECO:0000313" key="3">
    <source>
        <dbReference type="EMBL" id="CAI0625522.1"/>
    </source>
</evidence>
<evidence type="ECO:0000256" key="1">
    <source>
        <dbReference type="SAM" id="MobiDB-lite"/>
    </source>
</evidence>
<feature type="chain" id="PRO_5043404315" description="Secreted protein" evidence="2">
    <location>
        <begin position="20"/>
        <end position="66"/>
    </location>
</feature>
<gene>
    <name evidence="3" type="ORF">LITE_LOCUS50462</name>
</gene>
<comment type="caution">
    <text evidence="3">The sequence shown here is derived from an EMBL/GenBank/DDBJ whole genome shotgun (WGS) entry which is preliminary data.</text>
</comment>
<dbReference type="AlphaFoldDB" id="A0AAV0S199"/>
<evidence type="ECO:0008006" key="5">
    <source>
        <dbReference type="Google" id="ProtNLM"/>
    </source>
</evidence>
<keyword evidence="2" id="KW-0732">Signal</keyword>
<feature type="signal peptide" evidence="2">
    <location>
        <begin position="1"/>
        <end position="19"/>
    </location>
</feature>
<keyword evidence="4" id="KW-1185">Reference proteome</keyword>
<protein>
    <recommendedName>
        <fullName evidence="5">Secreted protein</fullName>
    </recommendedName>
</protein>
<reference evidence="3" key="1">
    <citation type="submission" date="2022-08" db="EMBL/GenBank/DDBJ databases">
        <authorList>
            <person name="Gutierrez-Valencia J."/>
        </authorList>
    </citation>
    <scope>NUCLEOTIDE SEQUENCE</scope>
</reference>
<accession>A0AAV0S199</accession>
<feature type="non-terminal residue" evidence="3">
    <location>
        <position position="66"/>
    </location>
</feature>